<sequence length="339" mass="39260">MSGISLKLKERKNLRIFYHFYKLYIKSFFSSPISVFLGMIIVTFTLFMWLLFREGDPFILASAIGAMVARVAMQLFHRNLVLQKANGFTTIMNFTPVNPLLRMSASIVANLTICLGMGFVMIMATIAIFPEQREIVAGVNWTMFLSAVFLLWFLVILMAITIDMFFKNAMKGMILIITMYIFVYNLLGCAYPYQIIANYSWLNIMLYTFPPRYMMNVMQAGWVNAKNLVYNDPEFSVDWKLKGNLALPYIVTFACIILLLTILIMVIIIKAKYHKKDGYGSSVILKLSTKYIRDIKRSTSFEEIQNLRKEHLEKLGYRFDDEIEVKASIKKKKIKKGRK</sequence>
<feature type="transmembrane region" description="Helical" evidence="1">
    <location>
        <begin position="246"/>
        <end position="269"/>
    </location>
</feature>
<feature type="transmembrane region" description="Helical" evidence="1">
    <location>
        <begin position="21"/>
        <end position="52"/>
    </location>
</feature>
<dbReference type="KEGG" id="schi:SCHIN_v1c08980"/>
<proteinExistence type="predicted"/>
<dbReference type="RefSeq" id="WP_166508463.1">
    <property type="nucleotide sequence ID" value="NZ_CP043026.1"/>
</dbReference>
<evidence type="ECO:0000256" key="1">
    <source>
        <dbReference type="SAM" id="Phobius"/>
    </source>
</evidence>
<keyword evidence="1" id="KW-0812">Transmembrane</keyword>
<dbReference type="EMBL" id="CP043026">
    <property type="protein sequence ID" value="QEH62093.1"/>
    <property type="molecule type" value="Genomic_DNA"/>
</dbReference>
<feature type="transmembrane region" description="Helical" evidence="1">
    <location>
        <begin position="174"/>
        <end position="196"/>
    </location>
</feature>
<keyword evidence="3" id="KW-1185">Reference proteome</keyword>
<feature type="transmembrane region" description="Helical" evidence="1">
    <location>
        <begin position="141"/>
        <end position="162"/>
    </location>
</feature>
<evidence type="ECO:0000313" key="2">
    <source>
        <dbReference type="EMBL" id="QEH62093.1"/>
    </source>
</evidence>
<accession>A0A5B9Y5L4</accession>
<reference evidence="2 3" key="1">
    <citation type="submission" date="2019-08" db="EMBL/GenBank/DDBJ databases">
        <title>Complete genome sequence of Spiroplasma chinense CCH (DSM 19755).</title>
        <authorList>
            <person name="Shen H.-Y."/>
            <person name="Lin Y.-C."/>
            <person name="Chou L."/>
            <person name="Kuo C.-H."/>
        </authorList>
    </citation>
    <scope>NUCLEOTIDE SEQUENCE [LARGE SCALE GENOMIC DNA]</scope>
    <source>
        <strain evidence="2 3">CCH</strain>
    </source>
</reference>
<protein>
    <submittedName>
        <fullName evidence="2">Uncharacterized protein</fullName>
    </submittedName>
</protein>
<dbReference type="AlphaFoldDB" id="A0A5B9Y5L4"/>
<dbReference type="Proteomes" id="UP000323144">
    <property type="component" value="Chromosome"/>
</dbReference>
<keyword evidence="1" id="KW-1133">Transmembrane helix</keyword>
<feature type="transmembrane region" description="Helical" evidence="1">
    <location>
        <begin position="107"/>
        <end position="129"/>
    </location>
</feature>
<organism evidence="2 3">
    <name type="scientific">Spiroplasma chinense</name>
    <dbReference type="NCBI Taxonomy" id="216932"/>
    <lineage>
        <taxon>Bacteria</taxon>
        <taxon>Bacillati</taxon>
        <taxon>Mycoplasmatota</taxon>
        <taxon>Mollicutes</taxon>
        <taxon>Entomoplasmatales</taxon>
        <taxon>Spiroplasmataceae</taxon>
        <taxon>Spiroplasma</taxon>
    </lineage>
</organism>
<feature type="transmembrane region" description="Helical" evidence="1">
    <location>
        <begin position="58"/>
        <end position="76"/>
    </location>
</feature>
<gene>
    <name evidence="2" type="ORF">SCHIN_v1c08980</name>
</gene>
<keyword evidence="1" id="KW-0472">Membrane</keyword>
<name>A0A5B9Y5L4_9MOLU</name>
<evidence type="ECO:0000313" key="3">
    <source>
        <dbReference type="Proteomes" id="UP000323144"/>
    </source>
</evidence>